<reference evidence="5" key="1">
    <citation type="submission" date="2025-08" db="UniProtKB">
        <authorList>
            <consortium name="RefSeq"/>
        </authorList>
    </citation>
    <scope>IDENTIFICATION</scope>
</reference>
<keyword evidence="1" id="KW-1133">Transmembrane helix</keyword>
<dbReference type="SMART" id="SM00060">
    <property type="entry name" value="FN3"/>
    <property type="match status" value="1"/>
</dbReference>
<dbReference type="Proteomes" id="UP000694867">
    <property type="component" value="Unplaced"/>
</dbReference>
<organism evidence="4 5">
    <name type="scientific">Galendromus occidentalis</name>
    <name type="common">western predatory mite</name>
    <dbReference type="NCBI Taxonomy" id="34638"/>
    <lineage>
        <taxon>Eukaryota</taxon>
        <taxon>Metazoa</taxon>
        <taxon>Ecdysozoa</taxon>
        <taxon>Arthropoda</taxon>
        <taxon>Chelicerata</taxon>
        <taxon>Arachnida</taxon>
        <taxon>Acari</taxon>
        <taxon>Parasitiformes</taxon>
        <taxon>Mesostigmata</taxon>
        <taxon>Gamasina</taxon>
        <taxon>Phytoseioidea</taxon>
        <taxon>Phytoseiidae</taxon>
        <taxon>Typhlodrominae</taxon>
        <taxon>Galendromus</taxon>
    </lineage>
</organism>
<dbReference type="InterPro" id="IPR013783">
    <property type="entry name" value="Ig-like_fold"/>
</dbReference>
<dbReference type="InterPro" id="IPR003961">
    <property type="entry name" value="FN3_dom"/>
</dbReference>
<dbReference type="SUPFAM" id="SSF49265">
    <property type="entry name" value="Fibronectin type III"/>
    <property type="match status" value="1"/>
</dbReference>
<dbReference type="PROSITE" id="PS50853">
    <property type="entry name" value="FN3"/>
    <property type="match status" value="1"/>
</dbReference>
<evidence type="ECO:0000259" key="3">
    <source>
        <dbReference type="PROSITE" id="PS50853"/>
    </source>
</evidence>
<feature type="domain" description="Fibronectin type-III" evidence="3">
    <location>
        <begin position="39"/>
        <end position="144"/>
    </location>
</feature>
<dbReference type="Gene3D" id="2.60.40.10">
    <property type="entry name" value="Immunoglobulins"/>
    <property type="match status" value="1"/>
</dbReference>
<dbReference type="InterPro" id="IPR036116">
    <property type="entry name" value="FN3_sf"/>
</dbReference>
<evidence type="ECO:0000256" key="2">
    <source>
        <dbReference type="SAM" id="SignalP"/>
    </source>
</evidence>
<sequence length="182" mass="20227">MGSKDTRGLFVLLTIATLVFSAECGSENRAPKYMLTLPPPRNLVVTLVDETTITLQWDAPLRSPQDLKIDGYAIAYNCSDEATAGRKQMLVSWRLVEEQVERTHTIRNLRPSTEYEIYLCAYGTHNGVLALSTTTSVSVYTGPLLKSLGYLFPVAAMLVIIVVGTVVYIRIREKSENPILVM</sequence>
<protein>
    <submittedName>
        <fullName evidence="5">Uncharacterized protein LOC100901140</fullName>
    </submittedName>
</protein>
<evidence type="ECO:0000313" key="4">
    <source>
        <dbReference type="Proteomes" id="UP000694867"/>
    </source>
</evidence>
<name>A0AAJ6VUU0_9ACAR</name>
<keyword evidence="1" id="KW-0812">Transmembrane</keyword>
<feature type="signal peptide" evidence="2">
    <location>
        <begin position="1"/>
        <end position="21"/>
    </location>
</feature>
<dbReference type="Pfam" id="PF00041">
    <property type="entry name" value="fn3"/>
    <property type="match status" value="1"/>
</dbReference>
<proteinExistence type="predicted"/>
<dbReference type="RefSeq" id="XP_003737582.1">
    <property type="nucleotide sequence ID" value="XM_003737534.1"/>
</dbReference>
<keyword evidence="1" id="KW-0472">Membrane</keyword>
<dbReference type="AlphaFoldDB" id="A0AAJ6VUU0"/>
<keyword evidence="2" id="KW-0732">Signal</keyword>
<feature type="transmembrane region" description="Helical" evidence="1">
    <location>
        <begin position="150"/>
        <end position="169"/>
    </location>
</feature>
<dbReference type="GeneID" id="100901140"/>
<gene>
    <name evidence="5" type="primary">LOC100901140</name>
</gene>
<feature type="chain" id="PRO_5042508913" evidence="2">
    <location>
        <begin position="22"/>
        <end position="182"/>
    </location>
</feature>
<dbReference type="KEGG" id="goe:100901140"/>
<evidence type="ECO:0000256" key="1">
    <source>
        <dbReference type="SAM" id="Phobius"/>
    </source>
</evidence>
<dbReference type="CDD" id="cd00063">
    <property type="entry name" value="FN3"/>
    <property type="match status" value="1"/>
</dbReference>
<accession>A0AAJ6VUU0</accession>
<evidence type="ECO:0000313" key="5">
    <source>
        <dbReference type="RefSeq" id="XP_003737582.1"/>
    </source>
</evidence>
<keyword evidence="4" id="KW-1185">Reference proteome</keyword>